<dbReference type="Gene3D" id="3.40.30.10">
    <property type="entry name" value="Glutaredoxin"/>
    <property type="match status" value="1"/>
</dbReference>
<accession>A0ABX7XG58</accession>
<protein>
    <submittedName>
        <fullName evidence="6">Redoxin family protein</fullName>
    </submittedName>
</protein>
<keyword evidence="2" id="KW-0201">Cytochrome c-type biogenesis</keyword>
<sequence>MKKIFSILSLMVGLAVFGQKIPTVSKTEFTQKALQDKVVNTERSSLTLENVINQYKGNIVVLDLWATWCGDCITAIPKLKELKAANPDVKFVYLSMDKTEEAWKKGIEKYQIEGDHYYMGNNWKNDFATSIDLNWIPRYLVLDQEGNIAKYYSVKAEDPEVQNTINKLRLK</sequence>
<evidence type="ECO:0000256" key="1">
    <source>
        <dbReference type="ARBA" id="ARBA00004196"/>
    </source>
</evidence>
<evidence type="ECO:0000313" key="7">
    <source>
        <dbReference type="Proteomes" id="UP000672011"/>
    </source>
</evidence>
<name>A0ABX7XG58_9FLAO</name>
<dbReference type="PANTHER" id="PTHR42852:SF6">
    <property type="entry name" value="THIOL:DISULFIDE INTERCHANGE PROTEIN DSBE"/>
    <property type="match status" value="1"/>
</dbReference>
<dbReference type="InterPro" id="IPR013766">
    <property type="entry name" value="Thioredoxin_domain"/>
</dbReference>
<dbReference type="Pfam" id="PF13905">
    <property type="entry name" value="Thioredoxin_8"/>
    <property type="match status" value="1"/>
</dbReference>
<reference evidence="6 7" key="1">
    <citation type="journal article" date="2021" name="Int. J. Syst. Evol. Microbiol.">
        <title>Faecalibacter bovis sp. nov., isolated from cow faeces.</title>
        <authorList>
            <person name="Li F."/>
            <person name="Zhao W."/>
            <person name="Hong Q."/>
            <person name="Shao Q."/>
            <person name="Song J."/>
            <person name="Yang S."/>
        </authorList>
    </citation>
    <scope>NUCLEOTIDE SEQUENCE [LARGE SCALE GENOMIC DNA]</scope>
    <source>
        <strain evidence="6 7">ZY171143</strain>
    </source>
</reference>
<dbReference type="RefSeq" id="WP_230477754.1">
    <property type="nucleotide sequence ID" value="NZ_CP072842.1"/>
</dbReference>
<dbReference type="InterPro" id="IPR050553">
    <property type="entry name" value="Thioredoxin_ResA/DsbE_sf"/>
</dbReference>
<dbReference type="SUPFAM" id="SSF52833">
    <property type="entry name" value="Thioredoxin-like"/>
    <property type="match status" value="1"/>
</dbReference>
<evidence type="ECO:0000313" key="6">
    <source>
        <dbReference type="EMBL" id="QTV06933.1"/>
    </source>
</evidence>
<dbReference type="Proteomes" id="UP000672011">
    <property type="component" value="Chromosome"/>
</dbReference>
<feature type="domain" description="Thioredoxin" evidence="5">
    <location>
        <begin position="15"/>
        <end position="170"/>
    </location>
</feature>
<keyword evidence="7" id="KW-1185">Reference proteome</keyword>
<dbReference type="InterPro" id="IPR012336">
    <property type="entry name" value="Thioredoxin-like_fold"/>
</dbReference>
<evidence type="ECO:0000259" key="5">
    <source>
        <dbReference type="PROSITE" id="PS51352"/>
    </source>
</evidence>
<comment type="subcellular location">
    <subcellularLocation>
        <location evidence="1">Cell envelope</location>
    </subcellularLocation>
</comment>
<dbReference type="PANTHER" id="PTHR42852">
    <property type="entry name" value="THIOL:DISULFIDE INTERCHANGE PROTEIN DSBE"/>
    <property type="match status" value="1"/>
</dbReference>
<dbReference type="PROSITE" id="PS51352">
    <property type="entry name" value="THIOREDOXIN_2"/>
    <property type="match status" value="1"/>
</dbReference>
<evidence type="ECO:0000256" key="4">
    <source>
        <dbReference type="ARBA" id="ARBA00023284"/>
    </source>
</evidence>
<organism evidence="6 7">
    <name type="scientific">Faecalibacter bovis</name>
    <dbReference type="NCBI Taxonomy" id="2898187"/>
    <lineage>
        <taxon>Bacteria</taxon>
        <taxon>Pseudomonadati</taxon>
        <taxon>Bacteroidota</taxon>
        <taxon>Flavobacteriia</taxon>
        <taxon>Flavobacteriales</taxon>
        <taxon>Weeksellaceae</taxon>
        <taxon>Faecalibacter</taxon>
    </lineage>
</organism>
<dbReference type="InterPro" id="IPR036249">
    <property type="entry name" value="Thioredoxin-like_sf"/>
</dbReference>
<keyword evidence="4" id="KW-0676">Redox-active center</keyword>
<keyword evidence="3" id="KW-1015">Disulfide bond</keyword>
<gene>
    <name evidence="6" type="ORF">J9309_06405</name>
</gene>
<dbReference type="EMBL" id="CP072842">
    <property type="protein sequence ID" value="QTV06933.1"/>
    <property type="molecule type" value="Genomic_DNA"/>
</dbReference>
<evidence type="ECO:0000256" key="3">
    <source>
        <dbReference type="ARBA" id="ARBA00023157"/>
    </source>
</evidence>
<reference evidence="7" key="2">
    <citation type="submission" date="2021-04" db="EMBL/GenBank/DDBJ databases">
        <title>Taxonomy of Flavobacteriaceae bacterium ZY171143.</title>
        <authorList>
            <person name="Li F."/>
        </authorList>
    </citation>
    <scope>NUCLEOTIDE SEQUENCE [LARGE SCALE GENOMIC DNA]</scope>
    <source>
        <strain evidence="7">ZY171143</strain>
    </source>
</reference>
<proteinExistence type="predicted"/>
<dbReference type="CDD" id="cd02966">
    <property type="entry name" value="TlpA_like_family"/>
    <property type="match status" value="1"/>
</dbReference>
<evidence type="ECO:0000256" key="2">
    <source>
        <dbReference type="ARBA" id="ARBA00022748"/>
    </source>
</evidence>